<dbReference type="SMART" id="SM01390">
    <property type="entry name" value="Ribosomal_S4"/>
    <property type="match status" value="1"/>
</dbReference>
<dbReference type="InterPro" id="IPR005709">
    <property type="entry name" value="Ribosomal_uS4_bac-type"/>
</dbReference>
<evidence type="ECO:0000256" key="8">
    <source>
        <dbReference type="RuleBase" id="RU003699"/>
    </source>
</evidence>
<dbReference type="InterPro" id="IPR001912">
    <property type="entry name" value="Ribosomal_uS4_N"/>
</dbReference>
<dbReference type="Pfam" id="PF01479">
    <property type="entry name" value="S4"/>
    <property type="match status" value="1"/>
</dbReference>
<keyword evidence="5 7" id="KW-0687">Ribonucleoprotein</keyword>
<dbReference type="GO" id="GO:0005840">
    <property type="term" value="C:ribosome"/>
    <property type="evidence" value="ECO:0007669"/>
    <property type="project" value="UniProtKB-KW"/>
</dbReference>
<comment type="function">
    <text evidence="7">With S5 and S12 plays an important role in translational accuracy.</text>
</comment>
<dbReference type="InterPro" id="IPR036986">
    <property type="entry name" value="S4_RNA-bd_sf"/>
</dbReference>
<organism evidence="12 13">
    <name type="scientific">Pandoraea norimbergensis</name>
    <dbReference type="NCBI Taxonomy" id="93219"/>
    <lineage>
        <taxon>Bacteria</taxon>
        <taxon>Pseudomonadati</taxon>
        <taxon>Pseudomonadota</taxon>
        <taxon>Betaproteobacteria</taxon>
        <taxon>Burkholderiales</taxon>
        <taxon>Burkholderiaceae</taxon>
        <taxon>Pandoraea</taxon>
    </lineage>
</organism>
<dbReference type="Gene3D" id="3.10.290.10">
    <property type="entry name" value="RNA-binding S4 domain"/>
    <property type="match status" value="1"/>
</dbReference>
<feature type="compositionally biased region" description="Polar residues" evidence="9">
    <location>
        <begin position="42"/>
        <end position="53"/>
    </location>
</feature>
<dbReference type="InterPro" id="IPR002942">
    <property type="entry name" value="S4_RNA-bd"/>
</dbReference>
<protein>
    <recommendedName>
        <fullName evidence="6 7">Small ribosomal subunit protein uS4</fullName>
    </recommendedName>
</protein>
<dbReference type="Gene3D" id="1.10.1050.10">
    <property type="entry name" value="Ribosomal Protein S4 Delta 41, Chain A, domain 1"/>
    <property type="match status" value="1"/>
</dbReference>
<evidence type="ECO:0000256" key="9">
    <source>
        <dbReference type="SAM" id="MobiDB-lite"/>
    </source>
</evidence>
<gene>
    <name evidence="7" type="primary">rpsD</name>
    <name evidence="12" type="ORF">AT302_06355</name>
</gene>
<feature type="domain" description="Small ribosomal subunit protein uS4 N-terminal" evidence="11">
    <location>
        <begin position="3"/>
        <end position="96"/>
    </location>
</feature>
<dbReference type="Proteomes" id="UP000060277">
    <property type="component" value="Chromosome"/>
</dbReference>
<evidence type="ECO:0000256" key="3">
    <source>
        <dbReference type="ARBA" id="ARBA00022884"/>
    </source>
</evidence>
<dbReference type="NCBIfam" id="TIGR01017">
    <property type="entry name" value="rpsD_bact"/>
    <property type="match status" value="1"/>
</dbReference>
<evidence type="ECO:0000256" key="5">
    <source>
        <dbReference type="ARBA" id="ARBA00023274"/>
    </source>
</evidence>
<dbReference type="PROSITE" id="PS50889">
    <property type="entry name" value="S4"/>
    <property type="match status" value="1"/>
</dbReference>
<feature type="domain" description="RNA-binding S4" evidence="10">
    <location>
        <begin position="97"/>
        <end position="161"/>
    </location>
</feature>
<dbReference type="PROSITE" id="PS00632">
    <property type="entry name" value="RIBOSOMAL_S4"/>
    <property type="match status" value="1"/>
</dbReference>
<evidence type="ECO:0000256" key="4">
    <source>
        <dbReference type="ARBA" id="ARBA00022980"/>
    </source>
</evidence>
<keyword evidence="3 7" id="KW-0694">RNA-binding</keyword>
<evidence type="ECO:0000256" key="1">
    <source>
        <dbReference type="ARBA" id="ARBA00007465"/>
    </source>
</evidence>
<evidence type="ECO:0000313" key="13">
    <source>
        <dbReference type="Proteomes" id="UP000060277"/>
    </source>
</evidence>
<dbReference type="CDD" id="cd00165">
    <property type="entry name" value="S4"/>
    <property type="match status" value="1"/>
</dbReference>
<proteinExistence type="inferred from homology"/>
<accession>A0ABM5WGG6</accession>
<dbReference type="SMART" id="SM00363">
    <property type="entry name" value="S4"/>
    <property type="match status" value="1"/>
</dbReference>
<comment type="similarity">
    <text evidence="1 7 8">Belongs to the universal ribosomal protein uS4 family.</text>
</comment>
<dbReference type="Pfam" id="PF00163">
    <property type="entry name" value="Ribosomal_S4"/>
    <property type="match status" value="1"/>
</dbReference>
<dbReference type="NCBIfam" id="NF003717">
    <property type="entry name" value="PRK05327.1"/>
    <property type="match status" value="1"/>
</dbReference>
<keyword evidence="13" id="KW-1185">Reference proteome</keyword>
<dbReference type="HAMAP" id="MF_01306_B">
    <property type="entry name" value="Ribosomal_uS4_B"/>
    <property type="match status" value="1"/>
</dbReference>
<sequence>MARYIGPKAKLSRREGTDLFLKSARRSLADKCKLDSKPGQHGRTSGARTSDYGNQLREKQKVKRIYGVLERQFRRYFAEADRLKGNTGENLLQVLESRLDNVVYRMGFGSTRAEARQLVGHKAVVLNGVVANIPSIKVKPGDVITVREKAKKQVRIQESLTLAEQVGFPIWVSVDAKKMEGTFKALPERSDIAGDINESLIVELYSR</sequence>
<dbReference type="PANTHER" id="PTHR11831">
    <property type="entry name" value="30S 40S RIBOSOMAL PROTEIN"/>
    <property type="match status" value="1"/>
</dbReference>
<keyword evidence="2 7" id="KW-0699">rRNA-binding</keyword>
<evidence type="ECO:0000259" key="11">
    <source>
        <dbReference type="SMART" id="SM01390"/>
    </source>
</evidence>
<evidence type="ECO:0000313" key="12">
    <source>
        <dbReference type="EMBL" id="ALS59432.1"/>
    </source>
</evidence>
<evidence type="ECO:0000256" key="6">
    <source>
        <dbReference type="ARBA" id="ARBA00035254"/>
    </source>
</evidence>
<comment type="function">
    <text evidence="7">One of the primary rRNA binding proteins, it binds directly to 16S rRNA where it nucleates assembly of the body of the 30S subunit.</text>
</comment>
<evidence type="ECO:0000256" key="2">
    <source>
        <dbReference type="ARBA" id="ARBA00022730"/>
    </source>
</evidence>
<reference evidence="13" key="1">
    <citation type="submission" date="2015-12" db="EMBL/GenBank/DDBJ databases">
        <title>Complete genome sequence of Pandoraea norimbergensis DSM 11628.</title>
        <authorList>
            <person name="Ee R."/>
            <person name="Lim Y.-L."/>
            <person name="Yong D."/>
            <person name="Yin W.-F."/>
            <person name="Chan K.-G."/>
        </authorList>
    </citation>
    <scope>NUCLEOTIDE SEQUENCE [LARGE SCALE GENOMIC DNA]</scope>
    <source>
        <strain evidence="13">DSM 11628</strain>
    </source>
</reference>
<dbReference type="InterPro" id="IPR018079">
    <property type="entry name" value="Ribosomal_uS4_CS"/>
</dbReference>
<feature type="region of interest" description="Disordered" evidence="9">
    <location>
        <begin position="31"/>
        <end position="54"/>
    </location>
</feature>
<evidence type="ECO:0000256" key="7">
    <source>
        <dbReference type="HAMAP-Rule" id="MF_01306"/>
    </source>
</evidence>
<name>A0ABM5WGG6_9BURK</name>
<dbReference type="RefSeq" id="WP_058376369.1">
    <property type="nucleotide sequence ID" value="NZ_CP013480.3"/>
</dbReference>
<dbReference type="PANTHER" id="PTHR11831:SF4">
    <property type="entry name" value="SMALL RIBOSOMAL SUBUNIT PROTEIN US4M"/>
    <property type="match status" value="1"/>
</dbReference>
<dbReference type="SUPFAM" id="SSF55174">
    <property type="entry name" value="Alpha-L RNA-binding motif"/>
    <property type="match status" value="1"/>
</dbReference>
<dbReference type="EMBL" id="CP013480">
    <property type="protein sequence ID" value="ALS59432.1"/>
    <property type="molecule type" value="Genomic_DNA"/>
</dbReference>
<evidence type="ECO:0000259" key="10">
    <source>
        <dbReference type="SMART" id="SM00363"/>
    </source>
</evidence>
<comment type="subunit">
    <text evidence="7">Part of the 30S ribosomal subunit. Contacts protein S5. The interaction surface between S4 and S5 is involved in control of translational fidelity.</text>
</comment>
<dbReference type="InterPro" id="IPR022801">
    <property type="entry name" value="Ribosomal_uS4"/>
</dbReference>
<keyword evidence="4 7" id="KW-0689">Ribosomal protein</keyword>